<dbReference type="RefSeq" id="WP_344477389.1">
    <property type="nucleotide sequence ID" value="NZ_BAAAQX010000010.1"/>
</dbReference>
<dbReference type="PROSITE" id="PS50885">
    <property type="entry name" value="HAMP"/>
    <property type="match status" value="1"/>
</dbReference>
<feature type="domain" description="Histidine kinase" evidence="11">
    <location>
        <begin position="257"/>
        <end position="464"/>
    </location>
</feature>
<dbReference type="SUPFAM" id="SSF47384">
    <property type="entry name" value="Homodimeric domain of signal transducing histidine kinase"/>
    <property type="match status" value="1"/>
</dbReference>
<evidence type="ECO:0000256" key="3">
    <source>
        <dbReference type="ARBA" id="ARBA00012438"/>
    </source>
</evidence>
<evidence type="ECO:0000256" key="10">
    <source>
        <dbReference type="ARBA" id="ARBA00023136"/>
    </source>
</evidence>
<comment type="subcellular location">
    <subcellularLocation>
        <location evidence="2">Cell membrane</location>
    </subcellularLocation>
</comment>
<dbReference type="InterPro" id="IPR050428">
    <property type="entry name" value="TCS_sensor_his_kinase"/>
</dbReference>
<dbReference type="InterPro" id="IPR003661">
    <property type="entry name" value="HisK_dim/P_dom"/>
</dbReference>
<dbReference type="Proteomes" id="UP001499843">
    <property type="component" value="Unassembled WGS sequence"/>
</dbReference>
<dbReference type="SUPFAM" id="SSF158472">
    <property type="entry name" value="HAMP domain-like"/>
    <property type="match status" value="1"/>
</dbReference>
<keyword evidence="5" id="KW-0808">Transferase</keyword>
<dbReference type="PANTHER" id="PTHR45436:SF5">
    <property type="entry name" value="SENSOR HISTIDINE KINASE TRCS"/>
    <property type="match status" value="1"/>
</dbReference>
<dbReference type="Gene3D" id="1.10.287.130">
    <property type="match status" value="1"/>
</dbReference>
<name>A0ABP5PAQ8_9ACTN</name>
<evidence type="ECO:0000256" key="4">
    <source>
        <dbReference type="ARBA" id="ARBA00022553"/>
    </source>
</evidence>
<evidence type="ECO:0000259" key="11">
    <source>
        <dbReference type="PROSITE" id="PS50109"/>
    </source>
</evidence>
<feature type="domain" description="HAMP" evidence="12">
    <location>
        <begin position="196"/>
        <end position="249"/>
    </location>
</feature>
<protein>
    <recommendedName>
        <fullName evidence="3">histidine kinase</fullName>
        <ecNumber evidence="3">2.7.13.3</ecNumber>
    </recommendedName>
</protein>
<dbReference type="CDD" id="cd00082">
    <property type="entry name" value="HisKA"/>
    <property type="match status" value="1"/>
</dbReference>
<comment type="caution">
    <text evidence="13">The sequence shown here is derived from an EMBL/GenBank/DDBJ whole genome shotgun (WGS) entry which is preliminary data.</text>
</comment>
<evidence type="ECO:0000259" key="12">
    <source>
        <dbReference type="PROSITE" id="PS50885"/>
    </source>
</evidence>
<comment type="catalytic activity">
    <reaction evidence="1">
        <text>ATP + protein L-histidine = ADP + protein N-phospho-L-histidine.</text>
        <dbReference type="EC" id="2.7.13.3"/>
    </reaction>
</comment>
<evidence type="ECO:0000313" key="13">
    <source>
        <dbReference type="EMBL" id="GAA2208860.1"/>
    </source>
</evidence>
<dbReference type="EC" id="2.7.13.3" evidence="3"/>
<sequence>MSSRASRGRRPFPRSIRARFSLAVGALFLVVLTAVGALTVSGIRHSVAAEVFEDQHLAIVDWVSRMRPGYIPVPRPGKSTGHVRYLQLVDSQGRVVVSNFAASGRAALTTVKPVPGDGMQDLTVCPTWRTDACLLVTALLLDPQLPDAPLKDGPHYIYAGAVQPVVLAKPYMEAGFGAAVLVASAVAAWGTRVVVDRTLRPVRAISTRMREATAKDLSMRVPTPLHDDEIAEFAHASNSYLDRLEKAVKARHRFASLASHELRSPVTALRTQLEEALMYPEDVDAGSALRNALHSTERLEAIIDDLLAYTRVKDAPLEAYHELDLVSLAEEELAALPPDGVPIRLRAASRPRVLGSRVQLGRVLNNLLANGRRHARTYVHVTVEQVGGQAVLTVRDDGAGIVPEDRERVFDAFVRLPEGRRLDPGGSGLGLAISRETCRAHGGSLTVEDCPRGARFVLRLPALPAQGSTGRPAGRAR</sequence>
<organism evidence="13 14">
    <name type="scientific">Nonomuraea monospora</name>
    <dbReference type="NCBI Taxonomy" id="568818"/>
    <lineage>
        <taxon>Bacteria</taxon>
        <taxon>Bacillati</taxon>
        <taxon>Actinomycetota</taxon>
        <taxon>Actinomycetes</taxon>
        <taxon>Streptosporangiales</taxon>
        <taxon>Streptosporangiaceae</taxon>
        <taxon>Nonomuraea</taxon>
    </lineage>
</organism>
<evidence type="ECO:0000313" key="14">
    <source>
        <dbReference type="Proteomes" id="UP001499843"/>
    </source>
</evidence>
<evidence type="ECO:0000256" key="9">
    <source>
        <dbReference type="ARBA" id="ARBA00023012"/>
    </source>
</evidence>
<dbReference type="CDD" id="cd00075">
    <property type="entry name" value="HATPase"/>
    <property type="match status" value="1"/>
</dbReference>
<keyword evidence="8" id="KW-1133">Transmembrane helix</keyword>
<dbReference type="InterPro" id="IPR036890">
    <property type="entry name" value="HATPase_C_sf"/>
</dbReference>
<dbReference type="PANTHER" id="PTHR45436">
    <property type="entry name" value="SENSOR HISTIDINE KINASE YKOH"/>
    <property type="match status" value="1"/>
</dbReference>
<keyword evidence="7" id="KW-0418">Kinase</keyword>
<evidence type="ECO:0000256" key="5">
    <source>
        <dbReference type="ARBA" id="ARBA00022679"/>
    </source>
</evidence>
<dbReference type="Gene3D" id="3.30.565.10">
    <property type="entry name" value="Histidine kinase-like ATPase, C-terminal domain"/>
    <property type="match status" value="1"/>
</dbReference>
<evidence type="ECO:0000256" key="1">
    <source>
        <dbReference type="ARBA" id="ARBA00000085"/>
    </source>
</evidence>
<keyword evidence="4" id="KW-0597">Phosphoprotein</keyword>
<dbReference type="PRINTS" id="PR00344">
    <property type="entry name" value="BCTRLSENSOR"/>
</dbReference>
<dbReference type="InterPro" id="IPR036097">
    <property type="entry name" value="HisK_dim/P_sf"/>
</dbReference>
<dbReference type="SMART" id="SM00387">
    <property type="entry name" value="HATPase_c"/>
    <property type="match status" value="1"/>
</dbReference>
<reference evidence="14" key="1">
    <citation type="journal article" date="2019" name="Int. J. Syst. Evol. Microbiol.">
        <title>The Global Catalogue of Microorganisms (GCM) 10K type strain sequencing project: providing services to taxonomists for standard genome sequencing and annotation.</title>
        <authorList>
            <consortium name="The Broad Institute Genomics Platform"/>
            <consortium name="The Broad Institute Genome Sequencing Center for Infectious Disease"/>
            <person name="Wu L."/>
            <person name="Ma J."/>
        </authorList>
    </citation>
    <scope>NUCLEOTIDE SEQUENCE [LARGE SCALE GENOMIC DNA]</scope>
    <source>
        <strain evidence="14">JCM 16114</strain>
    </source>
</reference>
<dbReference type="InterPro" id="IPR003594">
    <property type="entry name" value="HATPase_dom"/>
</dbReference>
<dbReference type="InterPro" id="IPR005467">
    <property type="entry name" value="His_kinase_dom"/>
</dbReference>
<proteinExistence type="predicted"/>
<dbReference type="SMART" id="SM00388">
    <property type="entry name" value="HisKA"/>
    <property type="match status" value="1"/>
</dbReference>
<dbReference type="Gene3D" id="6.10.340.10">
    <property type="match status" value="1"/>
</dbReference>
<keyword evidence="9" id="KW-0902">Two-component regulatory system</keyword>
<dbReference type="CDD" id="cd06225">
    <property type="entry name" value="HAMP"/>
    <property type="match status" value="1"/>
</dbReference>
<dbReference type="SMART" id="SM00304">
    <property type="entry name" value="HAMP"/>
    <property type="match status" value="1"/>
</dbReference>
<dbReference type="Pfam" id="PF00512">
    <property type="entry name" value="HisKA"/>
    <property type="match status" value="1"/>
</dbReference>
<accession>A0ABP5PAQ8</accession>
<evidence type="ECO:0000256" key="7">
    <source>
        <dbReference type="ARBA" id="ARBA00022777"/>
    </source>
</evidence>
<dbReference type="InterPro" id="IPR003660">
    <property type="entry name" value="HAMP_dom"/>
</dbReference>
<dbReference type="EMBL" id="BAAAQX010000010">
    <property type="protein sequence ID" value="GAA2208860.1"/>
    <property type="molecule type" value="Genomic_DNA"/>
</dbReference>
<evidence type="ECO:0000256" key="2">
    <source>
        <dbReference type="ARBA" id="ARBA00004236"/>
    </source>
</evidence>
<keyword evidence="10" id="KW-0472">Membrane</keyword>
<dbReference type="SUPFAM" id="SSF55874">
    <property type="entry name" value="ATPase domain of HSP90 chaperone/DNA topoisomerase II/histidine kinase"/>
    <property type="match status" value="1"/>
</dbReference>
<gene>
    <name evidence="13" type="ORF">GCM10009850_043180</name>
</gene>
<keyword evidence="6" id="KW-0812">Transmembrane</keyword>
<evidence type="ECO:0000256" key="8">
    <source>
        <dbReference type="ARBA" id="ARBA00022989"/>
    </source>
</evidence>
<dbReference type="InterPro" id="IPR004358">
    <property type="entry name" value="Sig_transdc_His_kin-like_C"/>
</dbReference>
<dbReference type="Pfam" id="PF02518">
    <property type="entry name" value="HATPase_c"/>
    <property type="match status" value="1"/>
</dbReference>
<evidence type="ECO:0000256" key="6">
    <source>
        <dbReference type="ARBA" id="ARBA00022692"/>
    </source>
</evidence>
<keyword evidence="14" id="KW-1185">Reference proteome</keyword>
<dbReference type="PROSITE" id="PS50109">
    <property type="entry name" value="HIS_KIN"/>
    <property type="match status" value="1"/>
</dbReference>